<evidence type="ECO:0008006" key="8">
    <source>
        <dbReference type="Google" id="ProtNLM"/>
    </source>
</evidence>
<evidence type="ECO:0000256" key="2">
    <source>
        <dbReference type="ARBA" id="ARBA00022801"/>
    </source>
</evidence>
<keyword evidence="5" id="KW-1133">Transmembrane helix</keyword>
<feature type="transmembrane region" description="Helical" evidence="5">
    <location>
        <begin position="140"/>
        <end position="159"/>
    </location>
</feature>
<evidence type="ECO:0000256" key="3">
    <source>
        <dbReference type="PIRSR" id="PIRSR600407-2"/>
    </source>
</evidence>
<dbReference type="Gene3D" id="3.30.420.150">
    <property type="entry name" value="Exopolyphosphatase. Domain 2"/>
    <property type="match status" value="1"/>
</dbReference>
<dbReference type="EMBL" id="JAYMYR010000011">
    <property type="protein sequence ID" value="KAK7333810.1"/>
    <property type="molecule type" value="Genomic_DNA"/>
</dbReference>
<evidence type="ECO:0000313" key="7">
    <source>
        <dbReference type="Proteomes" id="UP001374584"/>
    </source>
</evidence>
<dbReference type="Proteomes" id="UP001374584">
    <property type="component" value="Unassembled WGS sequence"/>
</dbReference>
<dbReference type="AlphaFoldDB" id="A0AAN9LD91"/>
<proteinExistence type="inferred from homology"/>
<dbReference type="InterPro" id="IPR000407">
    <property type="entry name" value="GDA1_CD39_NTPase"/>
</dbReference>
<dbReference type="GO" id="GO:0005524">
    <property type="term" value="F:ATP binding"/>
    <property type="evidence" value="ECO:0007669"/>
    <property type="project" value="UniProtKB-KW"/>
</dbReference>
<dbReference type="Gene3D" id="3.30.420.40">
    <property type="match status" value="1"/>
</dbReference>
<evidence type="ECO:0000256" key="5">
    <source>
        <dbReference type="SAM" id="Phobius"/>
    </source>
</evidence>
<feature type="region of interest" description="Disordered" evidence="4">
    <location>
        <begin position="68"/>
        <end position="108"/>
    </location>
</feature>
<keyword evidence="2" id="KW-0378">Hydrolase</keyword>
<sequence length="635" mass="70873">MPRALAMSACLSRAGDVRLSRALAMTDDTSPRLVEGSSSQLRPRLKLLDLLLSQLHCSSSPTPHCTSPFQSATAFSEQPPSMNFPKSPRPSSPYSPSSPSSSPSYIPPHRTQLHPRMISLYTSSSSHTNPNPHKPHTAKCLLYFFAFLFFTAPFIFYLFSTALQIHSSPKFADSRPASFVLALRAGPDALRLSVFHFFGPGLGLLAAAHSAATAPGFAAPPDALRGAVAELVRFAKGKVPRKEWKNTVVRLAASEELEELGTEEAEKVLECCRQALKVSGFLFKDEWARVVSGEEQGISSWVAVNYALGNLGRKPQETTGIVELGGASLQVTSAKLNADLAHSLRTIRLSGVTYNLYTWSLPQLGQDVVWKSLEERLKYRELKLSSKSSKRNIINPCIPRGYEYPQISNASYVKHPIFQPAGNFSTCRSEALSLLKRTEDRCLHPPCKITSSFFQLLGEQVSESFLYTSEILRMAPRTSLFQLEVAGRHYCEDHWDTLKDQHNEIDYLDLLQYCFSSAYMLALLHDVLGIAMEEKSVGFGNQKINSHVDWTLGSFIVETMGEPLELEHIDTGMIVGNESVTYFSLFAFLFLIILAAFFVMQWRKPQLKTVYDLEKGHYIVTRIRRFGRGKVKEMP</sequence>
<gene>
    <name evidence="6" type="ORF">VNO80_30589</name>
</gene>
<dbReference type="PANTHER" id="PTHR11782:SF96">
    <property type="entry name" value="APYRASE 6-RELATED"/>
    <property type="match status" value="1"/>
</dbReference>
<keyword evidence="3" id="KW-0547">Nucleotide-binding</keyword>
<accession>A0AAN9LD91</accession>
<dbReference type="GO" id="GO:0009134">
    <property type="term" value="P:nucleoside diphosphate catabolic process"/>
    <property type="evidence" value="ECO:0007669"/>
    <property type="project" value="TreeGrafter"/>
</dbReference>
<comment type="similarity">
    <text evidence="1">Belongs to the GDA1/CD39 NTPase family.</text>
</comment>
<dbReference type="Pfam" id="PF01150">
    <property type="entry name" value="GDA1_CD39"/>
    <property type="match status" value="1"/>
</dbReference>
<keyword evidence="3" id="KW-0067">ATP-binding</keyword>
<feature type="compositionally biased region" description="Polar residues" evidence="4">
    <location>
        <begin position="69"/>
        <end position="81"/>
    </location>
</feature>
<feature type="binding site" evidence="3">
    <location>
        <begin position="326"/>
        <end position="330"/>
    </location>
    <ligand>
        <name>ATP</name>
        <dbReference type="ChEBI" id="CHEBI:30616"/>
    </ligand>
</feature>
<feature type="transmembrane region" description="Helical" evidence="5">
    <location>
        <begin position="580"/>
        <end position="599"/>
    </location>
</feature>
<protein>
    <recommendedName>
        <fullName evidence="8">Apyrase 6</fullName>
    </recommendedName>
</protein>
<evidence type="ECO:0000313" key="6">
    <source>
        <dbReference type="EMBL" id="KAK7333810.1"/>
    </source>
</evidence>
<name>A0AAN9LD91_PHACN</name>
<organism evidence="6 7">
    <name type="scientific">Phaseolus coccineus</name>
    <name type="common">Scarlet runner bean</name>
    <name type="synonym">Phaseolus multiflorus</name>
    <dbReference type="NCBI Taxonomy" id="3886"/>
    <lineage>
        <taxon>Eukaryota</taxon>
        <taxon>Viridiplantae</taxon>
        <taxon>Streptophyta</taxon>
        <taxon>Embryophyta</taxon>
        <taxon>Tracheophyta</taxon>
        <taxon>Spermatophyta</taxon>
        <taxon>Magnoliopsida</taxon>
        <taxon>eudicotyledons</taxon>
        <taxon>Gunneridae</taxon>
        <taxon>Pentapetalae</taxon>
        <taxon>rosids</taxon>
        <taxon>fabids</taxon>
        <taxon>Fabales</taxon>
        <taxon>Fabaceae</taxon>
        <taxon>Papilionoideae</taxon>
        <taxon>50 kb inversion clade</taxon>
        <taxon>NPAAA clade</taxon>
        <taxon>indigoferoid/millettioid clade</taxon>
        <taxon>Phaseoleae</taxon>
        <taxon>Phaseolus</taxon>
    </lineage>
</organism>
<dbReference type="GO" id="GO:0017110">
    <property type="term" value="F:nucleoside diphosphate phosphatase activity"/>
    <property type="evidence" value="ECO:0007669"/>
    <property type="project" value="TreeGrafter"/>
</dbReference>
<evidence type="ECO:0000256" key="4">
    <source>
        <dbReference type="SAM" id="MobiDB-lite"/>
    </source>
</evidence>
<keyword evidence="7" id="KW-1185">Reference proteome</keyword>
<dbReference type="PANTHER" id="PTHR11782">
    <property type="entry name" value="ADENOSINE/GUANOSINE DIPHOSPHATASE"/>
    <property type="match status" value="1"/>
</dbReference>
<keyword evidence="5" id="KW-0472">Membrane</keyword>
<feature type="compositionally biased region" description="Low complexity" evidence="4">
    <location>
        <begin position="94"/>
        <end position="108"/>
    </location>
</feature>
<dbReference type="GO" id="GO:0016020">
    <property type="term" value="C:membrane"/>
    <property type="evidence" value="ECO:0007669"/>
    <property type="project" value="TreeGrafter"/>
</dbReference>
<comment type="caution">
    <text evidence="6">The sequence shown here is derived from an EMBL/GenBank/DDBJ whole genome shotgun (WGS) entry which is preliminary data.</text>
</comment>
<reference evidence="6 7" key="1">
    <citation type="submission" date="2024-01" db="EMBL/GenBank/DDBJ databases">
        <title>The genomes of 5 underutilized Papilionoideae crops provide insights into root nodulation and disease resistanc.</title>
        <authorList>
            <person name="Jiang F."/>
        </authorList>
    </citation>
    <scope>NUCLEOTIDE SEQUENCE [LARGE SCALE GENOMIC DNA]</scope>
    <source>
        <strain evidence="6">JINMINGXINNONG_FW02</strain>
        <tissue evidence="6">Leaves</tissue>
    </source>
</reference>
<evidence type="ECO:0000256" key="1">
    <source>
        <dbReference type="ARBA" id="ARBA00009283"/>
    </source>
</evidence>
<keyword evidence="5" id="KW-0812">Transmembrane</keyword>